<dbReference type="CDD" id="cd05125">
    <property type="entry name" value="Mth938_2P1-like"/>
    <property type="match status" value="1"/>
</dbReference>
<dbReference type="SUPFAM" id="SSF64076">
    <property type="entry name" value="MTH938-like"/>
    <property type="match status" value="1"/>
</dbReference>
<dbReference type="InterPro" id="IPR007523">
    <property type="entry name" value="NDUFAF3/AAMDC"/>
</dbReference>
<reference evidence="5" key="2">
    <citation type="submission" date="2011-02" db="EMBL/GenBank/DDBJ databases">
        <authorList>
            <person name="MacLean D."/>
        </authorList>
    </citation>
    <scope>NUCLEOTIDE SEQUENCE</scope>
</reference>
<evidence type="ECO:0000256" key="3">
    <source>
        <dbReference type="ARBA" id="ARBA00023128"/>
    </source>
</evidence>
<evidence type="ECO:0000313" key="5">
    <source>
        <dbReference type="EMBL" id="CCA26592.1"/>
    </source>
</evidence>
<dbReference type="GO" id="GO:0005743">
    <property type="term" value="C:mitochondrial inner membrane"/>
    <property type="evidence" value="ECO:0007669"/>
    <property type="project" value="TreeGrafter"/>
</dbReference>
<evidence type="ECO:0000256" key="1">
    <source>
        <dbReference type="ARBA" id="ARBA00004173"/>
    </source>
</evidence>
<evidence type="ECO:0000256" key="4">
    <source>
        <dbReference type="ARBA" id="ARBA00049984"/>
    </source>
</evidence>
<dbReference type="GO" id="GO:0032981">
    <property type="term" value="P:mitochondrial respiratory chain complex I assembly"/>
    <property type="evidence" value="ECO:0007669"/>
    <property type="project" value="InterPro"/>
</dbReference>
<proteinExistence type="inferred from homology"/>
<gene>
    <name evidence="5" type="primary">AlNc14C393G11296</name>
    <name evidence="5" type="ORF">ALNC14_127360</name>
</gene>
<organism evidence="5">
    <name type="scientific">Albugo laibachii Nc14</name>
    <dbReference type="NCBI Taxonomy" id="890382"/>
    <lineage>
        <taxon>Eukaryota</taxon>
        <taxon>Sar</taxon>
        <taxon>Stramenopiles</taxon>
        <taxon>Oomycota</taxon>
        <taxon>Peronosporomycetes</taxon>
        <taxon>Albuginales</taxon>
        <taxon>Albuginaceae</taxon>
        <taxon>Albugo</taxon>
    </lineage>
</organism>
<protein>
    <recommendedName>
        <fullName evidence="2">NADH dehydrogenase [ubiquinone] 1 alpha subcomplex assembly factor 3</fullName>
    </recommendedName>
</protein>
<name>F0WYN3_9STRA</name>
<accession>F0WYN3</accession>
<comment type="subcellular location">
    <subcellularLocation>
        <location evidence="1">Mitochondrion</location>
    </subcellularLocation>
</comment>
<dbReference type="InterPro" id="IPR036748">
    <property type="entry name" value="MTH938-like_sf"/>
</dbReference>
<evidence type="ECO:0000256" key="2">
    <source>
        <dbReference type="ARBA" id="ARBA00021776"/>
    </source>
</evidence>
<dbReference type="Gene3D" id="3.40.1230.10">
    <property type="entry name" value="MTH938-like"/>
    <property type="match status" value="1"/>
</dbReference>
<comment type="similarity">
    <text evidence="4">Belongs to the NDUFAF3 family.</text>
</comment>
<dbReference type="PANTHER" id="PTHR21192">
    <property type="entry name" value="NUCLEAR PROTEIN E3-3"/>
    <property type="match status" value="1"/>
</dbReference>
<dbReference type="PANTHER" id="PTHR21192:SF2">
    <property type="entry name" value="NADH DEHYDROGENASE [UBIQUINONE] 1 ALPHA SUBCOMPLEX ASSEMBLY FACTOR 3"/>
    <property type="match status" value="1"/>
</dbReference>
<dbReference type="HOGENOM" id="CLU_074390_3_3_1"/>
<dbReference type="Pfam" id="PF04430">
    <property type="entry name" value="DUF498"/>
    <property type="match status" value="1"/>
</dbReference>
<sequence length="161" mass="18257">MLRLCPALIGLGRNRWRTSRRWINYGHDLHSEMMFGSDKVSISEYDEGGFVINDINLRGAVAVFSNIAMLWKPLRFREITKESMQIFTVTEPPIELLLVGCGERIQHDLDPDVREYLRMHGIVVECLDSANASATFNILNAEDRRVAAALLPCEPIARVVT</sequence>
<dbReference type="EMBL" id="FR824436">
    <property type="protein sequence ID" value="CCA26592.1"/>
    <property type="molecule type" value="Genomic_DNA"/>
</dbReference>
<dbReference type="SMR" id="F0WYN3"/>
<dbReference type="AlphaFoldDB" id="F0WYN3"/>
<reference evidence="5" key="1">
    <citation type="journal article" date="2011" name="PLoS Biol.">
        <title>Gene gain and loss during evolution of obligate parasitism in the white rust pathogen of Arabidopsis thaliana.</title>
        <authorList>
            <person name="Kemen E."/>
            <person name="Gardiner A."/>
            <person name="Schultz-Larsen T."/>
            <person name="Kemen A.C."/>
            <person name="Balmuth A.L."/>
            <person name="Robert-Seilaniantz A."/>
            <person name="Bailey K."/>
            <person name="Holub E."/>
            <person name="Studholme D.J."/>
            <person name="Maclean D."/>
            <person name="Jones J.D."/>
        </authorList>
    </citation>
    <scope>NUCLEOTIDE SEQUENCE</scope>
</reference>
<keyword evidence="3" id="KW-0496">Mitochondrion</keyword>
<dbReference type="InterPro" id="IPR034095">
    <property type="entry name" value="NDUF3"/>
</dbReference>